<proteinExistence type="predicted"/>
<accession>A0A4Q7YQM1</accession>
<dbReference type="SUPFAM" id="SSF51182">
    <property type="entry name" value="RmlC-like cupins"/>
    <property type="match status" value="1"/>
</dbReference>
<comment type="cofactor">
    <cofactor evidence="3">
        <name>Mn(2+)</name>
        <dbReference type="ChEBI" id="CHEBI:29035"/>
    </cofactor>
    <text evidence="3">Binds 2 manganese ions per subunit.</text>
</comment>
<feature type="binding site" evidence="3">
    <location>
        <position position="132"/>
    </location>
    <ligand>
        <name>Mn(2+)</name>
        <dbReference type="ChEBI" id="CHEBI:29035"/>
        <label>1</label>
    </ligand>
</feature>
<evidence type="ECO:0000313" key="7">
    <source>
        <dbReference type="Proteomes" id="UP000292958"/>
    </source>
</evidence>
<feature type="binding site" evidence="3">
    <location>
        <position position="134"/>
    </location>
    <ligand>
        <name>Mn(2+)</name>
        <dbReference type="ChEBI" id="CHEBI:29035"/>
        <label>1</label>
    </ligand>
</feature>
<dbReference type="SMART" id="SM00835">
    <property type="entry name" value="Cupin_1"/>
    <property type="match status" value="2"/>
</dbReference>
<feature type="binding site" evidence="3">
    <location>
        <position position="138"/>
    </location>
    <ligand>
        <name>Mn(2+)</name>
        <dbReference type="ChEBI" id="CHEBI:29035"/>
        <label>1</label>
    </ligand>
</feature>
<evidence type="ECO:0000256" key="4">
    <source>
        <dbReference type="SAM" id="MobiDB-lite"/>
    </source>
</evidence>
<reference evidence="6 7" key="1">
    <citation type="submission" date="2019-02" db="EMBL/GenBank/DDBJ databases">
        <title>Genomic Encyclopedia of Archaeal and Bacterial Type Strains, Phase II (KMG-II): from individual species to whole genera.</title>
        <authorList>
            <person name="Goeker M."/>
        </authorList>
    </citation>
    <scope>NUCLEOTIDE SEQUENCE [LARGE SCALE GENOMIC DNA]</scope>
    <source>
        <strain evidence="6 7">DSM 18101</strain>
    </source>
</reference>
<dbReference type="PANTHER" id="PTHR35848:SF9">
    <property type="entry name" value="SLL1358 PROTEIN"/>
    <property type="match status" value="1"/>
</dbReference>
<feature type="domain" description="Cupin type-1" evidence="5">
    <location>
        <begin position="91"/>
        <end position="230"/>
    </location>
</feature>
<dbReference type="InterPro" id="IPR006045">
    <property type="entry name" value="Cupin_1"/>
</dbReference>
<feature type="region of interest" description="Disordered" evidence="4">
    <location>
        <begin position="40"/>
        <end position="83"/>
    </location>
</feature>
<feature type="binding site" evidence="3">
    <location>
        <position position="358"/>
    </location>
    <ligand>
        <name>Mn(2+)</name>
        <dbReference type="ChEBI" id="CHEBI:29035"/>
        <label>2</label>
    </ligand>
</feature>
<keyword evidence="1 3" id="KW-0479">Metal-binding</keyword>
<evidence type="ECO:0000256" key="1">
    <source>
        <dbReference type="ARBA" id="ARBA00022723"/>
    </source>
</evidence>
<evidence type="ECO:0000313" key="6">
    <source>
        <dbReference type="EMBL" id="RZU39099.1"/>
    </source>
</evidence>
<dbReference type="AlphaFoldDB" id="A0A4Q7YQM1"/>
<dbReference type="NCBIfam" id="TIGR03404">
    <property type="entry name" value="bicupin_oxalic"/>
    <property type="match status" value="1"/>
</dbReference>
<dbReference type="PROSITE" id="PS51318">
    <property type="entry name" value="TAT"/>
    <property type="match status" value="1"/>
</dbReference>
<dbReference type="PANTHER" id="PTHR35848">
    <property type="entry name" value="OXALATE-BINDING PROTEIN"/>
    <property type="match status" value="1"/>
</dbReference>
<feature type="active site" description="Proton donor" evidence="2">
    <location>
        <position position="372"/>
    </location>
</feature>
<organism evidence="6 7">
    <name type="scientific">Edaphobacter modestus</name>
    <dbReference type="NCBI Taxonomy" id="388466"/>
    <lineage>
        <taxon>Bacteria</taxon>
        <taxon>Pseudomonadati</taxon>
        <taxon>Acidobacteriota</taxon>
        <taxon>Terriglobia</taxon>
        <taxon>Terriglobales</taxon>
        <taxon>Acidobacteriaceae</taxon>
        <taxon>Edaphobacter</taxon>
    </lineage>
</organism>
<dbReference type="OrthoDB" id="1973590at2"/>
<dbReference type="Proteomes" id="UP000292958">
    <property type="component" value="Unassembled WGS sequence"/>
</dbReference>
<protein>
    <submittedName>
        <fullName evidence="6">Oxalate decarboxylase</fullName>
    </submittedName>
</protein>
<gene>
    <name evidence="6" type="ORF">BDD14_0428</name>
</gene>
<feature type="binding site" evidence="3">
    <location>
        <position position="319"/>
    </location>
    <ligand>
        <name>Mn(2+)</name>
        <dbReference type="ChEBI" id="CHEBI:29035"/>
        <label>2</label>
    </ligand>
</feature>
<dbReference type="Gene3D" id="2.60.120.10">
    <property type="entry name" value="Jelly Rolls"/>
    <property type="match status" value="2"/>
</dbReference>
<sequence>MTEQNDKMSKDGVSRRSFLGKTSAALVAAASLPIVAAAQQTRDLSGDTHTGVNEQERGPKNPSLEAQEPDSMFPPTTDAGGQPPFKYPMGFARKRIEAGGWTRQVTIRDFPLSKKMAGVEMRLIGGGVRELHWHVGSEWAYMTAGSARVTAVDQKGRAFVEDVKEGDLWLFPGGVPHSIQGLGEDGCQFLLVFDDGNFSEYETFLLTEWLHHTPKEILAKNFGVDASVFKNVPKEKFIFPTELPRSLAEEKKQVYAVTGPVPDTYAFYASTMKPTKVTAGGSVKIVDVHNFPITGIAAAIVTLKPGGLRELHWHPNADEWQYFVKGTARMCVYAAAGRARTMDFHPGDVGYVDQSMPHYVENIGDDDLVFLEVFPTAEYQDISLGEWLSHTPSRLVDEHLGTGEEFLAKISKSEVVVTPEK</sequence>
<evidence type="ECO:0000259" key="5">
    <source>
        <dbReference type="SMART" id="SM00835"/>
    </source>
</evidence>
<name>A0A4Q7YQM1_9BACT</name>
<dbReference type="GO" id="GO:0046872">
    <property type="term" value="F:metal ion binding"/>
    <property type="evidence" value="ECO:0007669"/>
    <property type="project" value="UniProtKB-KW"/>
</dbReference>
<dbReference type="InterPro" id="IPR011051">
    <property type="entry name" value="RmlC_Cupin_sf"/>
</dbReference>
<dbReference type="InterPro" id="IPR051610">
    <property type="entry name" value="GPI/OXD"/>
</dbReference>
<feature type="domain" description="Cupin type-1" evidence="5">
    <location>
        <begin position="267"/>
        <end position="408"/>
    </location>
</feature>
<dbReference type="InterPro" id="IPR017774">
    <property type="entry name" value="Bicupin_oxalate_deCO2ase/Oxase"/>
</dbReference>
<dbReference type="CDD" id="cd20304">
    <property type="entry name" value="cupin_OxDC_N"/>
    <property type="match status" value="1"/>
</dbReference>
<dbReference type="InterPro" id="IPR006311">
    <property type="entry name" value="TAT_signal"/>
</dbReference>
<keyword evidence="3" id="KW-0464">Manganese</keyword>
<dbReference type="EMBL" id="SHKW01000001">
    <property type="protein sequence ID" value="RZU39099.1"/>
    <property type="molecule type" value="Genomic_DNA"/>
</dbReference>
<dbReference type="CDD" id="cd20305">
    <property type="entry name" value="cupin_OxDC_C"/>
    <property type="match status" value="1"/>
</dbReference>
<dbReference type="RefSeq" id="WP_130417364.1">
    <property type="nucleotide sequence ID" value="NZ_SHKW01000001.1"/>
</dbReference>
<feature type="binding site" evidence="3">
    <location>
        <position position="177"/>
    </location>
    <ligand>
        <name>Mn(2+)</name>
        <dbReference type="ChEBI" id="CHEBI:29035"/>
        <label>1</label>
    </ligand>
</feature>
<evidence type="ECO:0000256" key="3">
    <source>
        <dbReference type="PIRSR" id="PIRSR617774-2"/>
    </source>
</evidence>
<dbReference type="Pfam" id="PF00190">
    <property type="entry name" value="Cupin_1"/>
    <property type="match status" value="2"/>
</dbReference>
<feature type="binding site" evidence="3">
    <location>
        <position position="314"/>
    </location>
    <ligand>
        <name>Mn(2+)</name>
        <dbReference type="ChEBI" id="CHEBI:29035"/>
        <label>2</label>
    </ligand>
</feature>
<comment type="caution">
    <text evidence="6">The sequence shown here is derived from an EMBL/GenBank/DDBJ whole genome shotgun (WGS) entry which is preliminary data.</text>
</comment>
<keyword evidence="7" id="KW-1185">Reference proteome</keyword>
<feature type="binding site" evidence="3">
    <location>
        <position position="312"/>
    </location>
    <ligand>
        <name>Mn(2+)</name>
        <dbReference type="ChEBI" id="CHEBI:29035"/>
        <label>2</label>
    </ligand>
</feature>
<dbReference type="GO" id="GO:0033609">
    <property type="term" value="P:oxalate metabolic process"/>
    <property type="evidence" value="ECO:0007669"/>
    <property type="project" value="InterPro"/>
</dbReference>
<dbReference type="InterPro" id="IPR014710">
    <property type="entry name" value="RmlC-like_jellyroll"/>
</dbReference>
<feature type="compositionally biased region" description="Polar residues" evidence="4">
    <location>
        <begin position="40"/>
        <end position="53"/>
    </location>
</feature>
<evidence type="ECO:0000256" key="2">
    <source>
        <dbReference type="PIRSR" id="PIRSR617774-1"/>
    </source>
</evidence>